<keyword evidence="3" id="KW-0472">Membrane</keyword>
<feature type="transmembrane region" description="Helical" evidence="3">
    <location>
        <begin position="604"/>
        <end position="629"/>
    </location>
</feature>
<evidence type="ECO:0000256" key="1">
    <source>
        <dbReference type="ARBA" id="ARBA00022737"/>
    </source>
</evidence>
<dbReference type="Proteomes" id="UP001163046">
    <property type="component" value="Unassembled WGS sequence"/>
</dbReference>
<feature type="domain" description="Fibronectin type-III" evidence="4">
    <location>
        <begin position="269"/>
        <end position="365"/>
    </location>
</feature>
<evidence type="ECO:0000256" key="2">
    <source>
        <dbReference type="SAM" id="MobiDB-lite"/>
    </source>
</evidence>
<comment type="caution">
    <text evidence="5">The sequence shown here is derived from an EMBL/GenBank/DDBJ whole genome shotgun (WGS) entry which is preliminary data.</text>
</comment>
<dbReference type="PROSITE" id="PS50853">
    <property type="entry name" value="FN3"/>
    <property type="match status" value="4"/>
</dbReference>
<dbReference type="Pfam" id="PF00041">
    <property type="entry name" value="fn3"/>
    <property type="match status" value="4"/>
</dbReference>
<feature type="domain" description="Fibronectin type-III" evidence="4">
    <location>
        <begin position="369"/>
        <end position="471"/>
    </location>
</feature>
<keyword evidence="3" id="KW-1133">Transmembrane helix</keyword>
<evidence type="ECO:0000313" key="6">
    <source>
        <dbReference type="Proteomes" id="UP001163046"/>
    </source>
</evidence>
<dbReference type="AlphaFoldDB" id="A0A9W9ZBC8"/>
<feature type="domain" description="Fibronectin type-III" evidence="4">
    <location>
        <begin position="174"/>
        <end position="264"/>
    </location>
</feature>
<evidence type="ECO:0000256" key="3">
    <source>
        <dbReference type="SAM" id="Phobius"/>
    </source>
</evidence>
<dbReference type="SUPFAM" id="SSF49265">
    <property type="entry name" value="Fibronectin type III"/>
    <property type="match status" value="3"/>
</dbReference>
<keyword evidence="6" id="KW-1185">Reference proteome</keyword>
<dbReference type="SMART" id="SM00060">
    <property type="entry name" value="FN3"/>
    <property type="match status" value="4"/>
</dbReference>
<protein>
    <recommendedName>
        <fullName evidence="4">Fibronectin type-III domain-containing protein</fullName>
    </recommendedName>
</protein>
<name>A0A9W9ZBC8_9CNID</name>
<keyword evidence="1" id="KW-0677">Repeat</keyword>
<evidence type="ECO:0000259" key="4">
    <source>
        <dbReference type="PROSITE" id="PS50853"/>
    </source>
</evidence>
<feature type="transmembrane region" description="Helical" evidence="3">
    <location>
        <begin position="566"/>
        <end position="583"/>
    </location>
</feature>
<feature type="region of interest" description="Disordered" evidence="2">
    <location>
        <begin position="1"/>
        <end position="21"/>
    </location>
</feature>
<reference evidence="5" key="1">
    <citation type="submission" date="2023-01" db="EMBL/GenBank/DDBJ databases">
        <title>Genome assembly of the deep-sea coral Lophelia pertusa.</title>
        <authorList>
            <person name="Herrera S."/>
            <person name="Cordes E."/>
        </authorList>
    </citation>
    <scope>NUCLEOTIDE SEQUENCE</scope>
    <source>
        <strain evidence="5">USNM1676648</strain>
        <tissue evidence="5">Polyp</tissue>
    </source>
</reference>
<dbReference type="Gene3D" id="2.60.40.10">
    <property type="entry name" value="Immunoglobulins"/>
    <property type="match status" value="5"/>
</dbReference>
<dbReference type="FunFam" id="2.60.40.10:FF:000028">
    <property type="entry name" value="Neuronal cell adhesion molecule"/>
    <property type="match status" value="2"/>
</dbReference>
<gene>
    <name evidence="5" type="ORF">OS493_022560</name>
</gene>
<dbReference type="InterPro" id="IPR003961">
    <property type="entry name" value="FN3_dom"/>
</dbReference>
<feature type="domain" description="Fibronectin type-III" evidence="4">
    <location>
        <begin position="76"/>
        <end position="169"/>
    </location>
</feature>
<evidence type="ECO:0000313" key="5">
    <source>
        <dbReference type="EMBL" id="KAJ7378572.1"/>
    </source>
</evidence>
<feature type="compositionally biased region" description="Polar residues" evidence="2">
    <location>
        <begin position="12"/>
        <end position="21"/>
    </location>
</feature>
<proteinExistence type="predicted"/>
<dbReference type="EMBL" id="MU826365">
    <property type="protein sequence ID" value="KAJ7378572.1"/>
    <property type="molecule type" value="Genomic_DNA"/>
</dbReference>
<dbReference type="GO" id="GO:0016020">
    <property type="term" value="C:membrane"/>
    <property type="evidence" value="ECO:0007669"/>
    <property type="project" value="UniProtKB-SubCell"/>
</dbReference>
<keyword evidence="3" id="KW-0812">Transmembrane</keyword>
<dbReference type="InterPro" id="IPR036116">
    <property type="entry name" value="FN3_sf"/>
</dbReference>
<dbReference type="CDD" id="cd00063">
    <property type="entry name" value="FN3"/>
    <property type="match status" value="4"/>
</dbReference>
<dbReference type="PANTHER" id="PTHR46957:SF1">
    <property type="entry name" value="PHOSPHATIDYLINOSITOL PHOSPHATASE PTPRQ"/>
    <property type="match status" value="1"/>
</dbReference>
<accession>A0A9W9ZBC8</accession>
<dbReference type="InterPro" id="IPR013783">
    <property type="entry name" value="Ig-like_fold"/>
</dbReference>
<sequence length="645" mass="71801">MQGFDDHCHGSHCNNTSVTGHHQTQTLSNLRIYTTYQIQVQAIHITAKDGTVVTIPYGNYSEAINETTDEGVPSGPPEDVKAEPNTPTSIIIKWKKVDECKRNGKITKYVVEVYNSSLDELKWFNVSGSTYQVIVPDLQYANYSAKVQAITAVGDGPFSEYQTTTPHQPAPHIVPGNVSAEATGNSTIRVKWSATDIPSNIGFRGFSIKYEAVEHLGKDTVDGEIYEKTLTGLRMFTKYNIQVAARTTQDGNYSETVFATTLEGVPTAPPSNIVAEILESTFVGISWGPVPEKSRNGEIRGYRVIYYRVDNDTNPQSKTVTGGDFYSSKLRSLGKFSKYHVKVLAFTRAGNGVADDITFRTSDDVPSKAPGKLTTYSRISPHSIRVSWKPVLPKFMNGILISYRVTYKRVRIGDVIKEYEPVKKAIVGPLETTVMLANLEPYSKYEITIAAKTVKGFGPSASFVYGETCHCEKRLTTSWRRYEPYVNFTEDGRPAQIIPVVLQAMVKECCGQCAEHNQTILDFKTNGRNKSSFRNTSRELLANLDEYTDFTFPVYGHKDQDTYKGGYGYIPVIESAGVAFIVYPEFSTTQMTMFRSLIRCLPVLLLPIVTAYIAGVIIWFLVSGAQLLISFDRQLSSSLNLFKCS</sequence>
<dbReference type="InterPro" id="IPR050713">
    <property type="entry name" value="RTP_Phos/Ushers"/>
</dbReference>
<dbReference type="PANTHER" id="PTHR46957">
    <property type="entry name" value="CYTOKINE RECEPTOR"/>
    <property type="match status" value="1"/>
</dbReference>
<organism evidence="5 6">
    <name type="scientific">Desmophyllum pertusum</name>
    <dbReference type="NCBI Taxonomy" id="174260"/>
    <lineage>
        <taxon>Eukaryota</taxon>
        <taxon>Metazoa</taxon>
        <taxon>Cnidaria</taxon>
        <taxon>Anthozoa</taxon>
        <taxon>Hexacorallia</taxon>
        <taxon>Scleractinia</taxon>
        <taxon>Caryophylliina</taxon>
        <taxon>Caryophylliidae</taxon>
        <taxon>Desmophyllum</taxon>
    </lineage>
</organism>
<dbReference type="OrthoDB" id="6020478at2759"/>